<keyword evidence="8" id="KW-1133">Transmembrane helix</keyword>
<evidence type="ECO:0000256" key="2">
    <source>
        <dbReference type="ARBA" id="ARBA00012438"/>
    </source>
</evidence>
<keyword evidence="4" id="KW-0808">Transferase</keyword>
<keyword evidence="7" id="KW-0067">ATP-binding</keyword>
<sequence>MLKNGVLNSQVVCWLTGAVNWLLSIKLSDTIFFLSAGGYLICGIVMLVGILSWLFLKWRKVLLLNQQKLEKANEMLVSELNHRVKNNLQIAISLLRGQADYEENAEIAEAINDGCNRLYVMSLAFHSLYNGELLSAIAMEDYLDKLIFYLADEFENRQGIIIESDIAPCSLAIEMAVPIGLIISEAVSNAFKFAFPDGHTGRIKIELKKMANVIILSISDNGVGLPEKLETSQGQAFGLSLIKGLGKQLSARVNIENAKGVTVSVEIESPGDELTSTKNAT</sequence>
<reference evidence="10 11" key="1">
    <citation type="submission" date="2018-05" db="EMBL/GenBank/DDBJ databases">
        <title>Genomic Encyclopedia of Archaeal and Bacterial Type Strains, Phase II (KMG-II): from individual species to whole genera.</title>
        <authorList>
            <person name="Goeker M."/>
        </authorList>
    </citation>
    <scope>NUCLEOTIDE SEQUENCE [LARGE SCALE GENOMIC DNA]</scope>
    <source>
        <strain evidence="10 11">DSM 19975</strain>
    </source>
</reference>
<evidence type="ECO:0000256" key="6">
    <source>
        <dbReference type="ARBA" id="ARBA00022777"/>
    </source>
</evidence>
<evidence type="ECO:0000256" key="8">
    <source>
        <dbReference type="SAM" id="Phobius"/>
    </source>
</evidence>
<evidence type="ECO:0000259" key="9">
    <source>
        <dbReference type="PROSITE" id="PS50109"/>
    </source>
</evidence>
<dbReference type="SMART" id="SM00387">
    <property type="entry name" value="HATPase_c"/>
    <property type="match status" value="1"/>
</dbReference>
<dbReference type="AlphaFoldDB" id="A0A316HE67"/>
<keyword evidence="11" id="KW-1185">Reference proteome</keyword>
<accession>A0A316HE67</accession>
<comment type="caution">
    <text evidence="10">The sequence shown here is derived from an EMBL/GenBank/DDBJ whole genome shotgun (WGS) entry which is preliminary data.</text>
</comment>
<keyword evidence="5" id="KW-0547">Nucleotide-binding</keyword>
<dbReference type="InterPro" id="IPR036890">
    <property type="entry name" value="HATPase_C_sf"/>
</dbReference>
<evidence type="ECO:0000256" key="3">
    <source>
        <dbReference type="ARBA" id="ARBA00022553"/>
    </source>
</evidence>
<evidence type="ECO:0000256" key="1">
    <source>
        <dbReference type="ARBA" id="ARBA00000085"/>
    </source>
</evidence>
<evidence type="ECO:0000256" key="4">
    <source>
        <dbReference type="ARBA" id="ARBA00022679"/>
    </source>
</evidence>
<organism evidence="10 11">
    <name type="scientific">Mucilaginibacter oryzae</name>
    <dbReference type="NCBI Taxonomy" id="468058"/>
    <lineage>
        <taxon>Bacteria</taxon>
        <taxon>Pseudomonadati</taxon>
        <taxon>Bacteroidota</taxon>
        <taxon>Sphingobacteriia</taxon>
        <taxon>Sphingobacteriales</taxon>
        <taxon>Sphingobacteriaceae</taxon>
        <taxon>Mucilaginibacter</taxon>
    </lineage>
</organism>
<evidence type="ECO:0000256" key="5">
    <source>
        <dbReference type="ARBA" id="ARBA00022741"/>
    </source>
</evidence>
<dbReference type="PANTHER" id="PTHR41523:SF8">
    <property type="entry name" value="ETHYLENE RESPONSE SENSOR PROTEIN"/>
    <property type="match status" value="1"/>
</dbReference>
<feature type="transmembrane region" description="Helical" evidence="8">
    <location>
        <begin position="31"/>
        <end position="56"/>
    </location>
</feature>
<dbReference type="GO" id="GO:0005524">
    <property type="term" value="F:ATP binding"/>
    <property type="evidence" value="ECO:0007669"/>
    <property type="project" value="UniProtKB-KW"/>
</dbReference>
<evidence type="ECO:0000313" key="11">
    <source>
        <dbReference type="Proteomes" id="UP000245678"/>
    </source>
</evidence>
<dbReference type="InterPro" id="IPR005467">
    <property type="entry name" value="His_kinase_dom"/>
</dbReference>
<evidence type="ECO:0000313" key="10">
    <source>
        <dbReference type="EMBL" id="PWK76595.1"/>
    </source>
</evidence>
<dbReference type="InterPro" id="IPR011495">
    <property type="entry name" value="Sig_transdc_His_kin_sub2_dim/P"/>
</dbReference>
<dbReference type="PANTHER" id="PTHR41523">
    <property type="entry name" value="TWO-COMPONENT SYSTEM SENSOR PROTEIN"/>
    <property type="match status" value="1"/>
</dbReference>
<dbReference type="EC" id="2.7.13.3" evidence="2"/>
<feature type="domain" description="Histidine kinase" evidence="9">
    <location>
        <begin position="79"/>
        <end position="273"/>
    </location>
</feature>
<dbReference type="RefSeq" id="WP_022833370.1">
    <property type="nucleotide sequence ID" value="NZ_QGHA01000006.1"/>
</dbReference>
<dbReference type="SUPFAM" id="SSF55874">
    <property type="entry name" value="ATPase domain of HSP90 chaperone/DNA topoisomerase II/histidine kinase"/>
    <property type="match status" value="1"/>
</dbReference>
<comment type="catalytic activity">
    <reaction evidence="1">
        <text>ATP + protein L-histidine = ADP + protein N-phospho-L-histidine.</text>
        <dbReference type="EC" id="2.7.13.3"/>
    </reaction>
</comment>
<dbReference type="PROSITE" id="PS50109">
    <property type="entry name" value="HIS_KIN"/>
    <property type="match status" value="1"/>
</dbReference>
<name>A0A316HE67_9SPHI</name>
<dbReference type="Gene3D" id="3.30.565.10">
    <property type="entry name" value="Histidine kinase-like ATPase, C-terminal domain"/>
    <property type="match status" value="1"/>
</dbReference>
<keyword evidence="8" id="KW-0812">Transmembrane</keyword>
<protein>
    <recommendedName>
        <fullName evidence="2">histidine kinase</fullName>
        <ecNumber evidence="2">2.7.13.3</ecNumber>
    </recommendedName>
</protein>
<proteinExistence type="predicted"/>
<dbReference type="InterPro" id="IPR003594">
    <property type="entry name" value="HATPase_dom"/>
</dbReference>
<evidence type="ECO:0000256" key="7">
    <source>
        <dbReference type="ARBA" id="ARBA00022840"/>
    </source>
</evidence>
<dbReference type="Pfam" id="PF07568">
    <property type="entry name" value="HisKA_2"/>
    <property type="match status" value="1"/>
</dbReference>
<keyword evidence="8" id="KW-0472">Membrane</keyword>
<keyword evidence="6 10" id="KW-0418">Kinase</keyword>
<dbReference type="EMBL" id="QGHA01000006">
    <property type="protein sequence ID" value="PWK76595.1"/>
    <property type="molecule type" value="Genomic_DNA"/>
</dbReference>
<dbReference type="GO" id="GO:0004673">
    <property type="term" value="F:protein histidine kinase activity"/>
    <property type="evidence" value="ECO:0007669"/>
    <property type="project" value="UniProtKB-EC"/>
</dbReference>
<gene>
    <name evidence="10" type="ORF">LX99_03462</name>
</gene>
<keyword evidence="3" id="KW-0597">Phosphoprotein</keyword>
<dbReference type="Proteomes" id="UP000245678">
    <property type="component" value="Unassembled WGS sequence"/>
</dbReference>
<dbReference type="Pfam" id="PF02518">
    <property type="entry name" value="HATPase_c"/>
    <property type="match status" value="1"/>
</dbReference>